<proteinExistence type="predicted"/>
<organism evidence="1">
    <name type="scientific">Anguilla anguilla</name>
    <name type="common">European freshwater eel</name>
    <name type="synonym">Muraena anguilla</name>
    <dbReference type="NCBI Taxonomy" id="7936"/>
    <lineage>
        <taxon>Eukaryota</taxon>
        <taxon>Metazoa</taxon>
        <taxon>Chordata</taxon>
        <taxon>Craniata</taxon>
        <taxon>Vertebrata</taxon>
        <taxon>Euteleostomi</taxon>
        <taxon>Actinopterygii</taxon>
        <taxon>Neopterygii</taxon>
        <taxon>Teleostei</taxon>
        <taxon>Anguilliformes</taxon>
        <taxon>Anguillidae</taxon>
        <taxon>Anguilla</taxon>
    </lineage>
</organism>
<accession>A0A0E9RW30</accession>
<reference evidence="1" key="1">
    <citation type="submission" date="2014-11" db="EMBL/GenBank/DDBJ databases">
        <authorList>
            <person name="Amaro Gonzalez C."/>
        </authorList>
    </citation>
    <scope>NUCLEOTIDE SEQUENCE</scope>
</reference>
<dbReference type="AlphaFoldDB" id="A0A0E9RW30"/>
<evidence type="ECO:0000313" key="1">
    <source>
        <dbReference type="EMBL" id="JAH33379.1"/>
    </source>
</evidence>
<dbReference type="EMBL" id="GBXM01075198">
    <property type="protein sequence ID" value="JAH33379.1"/>
    <property type="molecule type" value="Transcribed_RNA"/>
</dbReference>
<reference evidence="1" key="2">
    <citation type="journal article" date="2015" name="Fish Shellfish Immunol.">
        <title>Early steps in the European eel (Anguilla anguilla)-Vibrio vulnificus interaction in the gills: Role of the RtxA13 toxin.</title>
        <authorList>
            <person name="Callol A."/>
            <person name="Pajuelo D."/>
            <person name="Ebbesson L."/>
            <person name="Teles M."/>
            <person name="MacKenzie S."/>
            <person name="Amaro C."/>
        </authorList>
    </citation>
    <scope>NUCLEOTIDE SEQUENCE</scope>
</reference>
<protein>
    <submittedName>
        <fullName evidence="1">Uncharacterized protein</fullName>
    </submittedName>
</protein>
<sequence>MIFVHACFCTVASKTHQLENTNILFQGKQIIWPNALSTAIQHNSEIYCTNGDLI</sequence>
<name>A0A0E9RW30_ANGAN</name>